<protein>
    <submittedName>
        <fullName evidence="2">Uncharacterized protein</fullName>
    </submittedName>
</protein>
<evidence type="ECO:0000313" key="3">
    <source>
        <dbReference type="Proteomes" id="UP000199328"/>
    </source>
</evidence>
<keyword evidence="1" id="KW-0732">Signal</keyword>
<dbReference type="Proteomes" id="UP000199328">
    <property type="component" value="Unassembled WGS sequence"/>
</dbReference>
<dbReference type="OrthoDB" id="7875085at2"/>
<name>A0A1G9AYS7_9RHOB</name>
<dbReference type="RefSeq" id="WP_106176383.1">
    <property type="nucleotide sequence ID" value="NZ_FNFV01000002.1"/>
</dbReference>
<feature type="signal peptide" evidence="1">
    <location>
        <begin position="1"/>
        <end position="21"/>
    </location>
</feature>
<evidence type="ECO:0000313" key="2">
    <source>
        <dbReference type="EMBL" id="SDK32471.1"/>
    </source>
</evidence>
<organism evidence="2 3">
    <name type="scientific">Meinhardsimonia xiamenensis</name>
    <dbReference type="NCBI Taxonomy" id="990712"/>
    <lineage>
        <taxon>Bacteria</taxon>
        <taxon>Pseudomonadati</taxon>
        <taxon>Pseudomonadota</taxon>
        <taxon>Alphaproteobacteria</taxon>
        <taxon>Rhodobacterales</taxon>
        <taxon>Paracoccaceae</taxon>
        <taxon>Meinhardsimonia</taxon>
    </lineage>
</organism>
<reference evidence="3" key="1">
    <citation type="submission" date="2016-10" db="EMBL/GenBank/DDBJ databases">
        <authorList>
            <person name="Varghese N."/>
            <person name="Submissions S."/>
        </authorList>
    </citation>
    <scope>NUCLEOTIDE SEQUENCE [LARGE SCALE GENOMIC DNA]</scope>
    <source>
        <strain evidence="3">CGMCC 1.10789</strain>
    </source>
</reference>
<gene>
    <name evidence="2" type="ORF">SAMN05216257_102331</name>
</gene>
<accession>A0A1G9AYS7</accession>
<feature type="chain" id="PRO_5011432723" evidence="1">
    <location>
        <begin position="22"/>
        <end position="99"/>
    </location>
</feature>
<dbReference type="STRING" id="990712.SAMN05216257_102331"/>
<keyword evidence="3" id="KW-1185">Reference proteome</keyword>
<proteinExistence type="predicted"/>
<dbReference type="EMBL" id="FNFV01000002">
    <property type="protein sequence ID" value="SDK32471.1"/>
    <property type="molecule type" value="Genomic_DNA"/>
</dbReference>
<sequence>MPGRVLGALLFFVLSSASAMAWNDMPLGEFAPATDEVPIWAYPSEANHCPAGLQPVVIGGVVSCGTPNRVGYAERKQGTFRGRYVATGKGSGEGYYIRD</sequence>
<evidence type="ECO:0000256" key="1">
    <source>
        <dbReference type="SAM" id="SignalP"/>
    </source>
</evidence>
<dbReference type="AlphaFoldDB" id="A0A1G9AYS7"/>